<comment type="similarity">
    <text evidence="1">Belongs to the 'phage' integrase family.</text>
</comment>
<evidence type="ECO:0000259" key="5">
    <source>
        <dbReference type="PROSITE" id="PS51898"/>
    </source>
</evidence>
<keyword evidence="2" id="KW-0229">DNA integration</keyword>
<sequence length="426" mass="47389">MPKAVKELSATEVKRLKYKVTNGTPKPAYHAVGGVSGLLLQCRPPREPGGAFARSWILRTVVGSKRRDIGLGGYPEVTLAMARDKARELKEQIRQGVDPILERKAAKSALVREQGRLTTFEEMARDYIEKKSAEYKTAKQAQKLTTQLEKYVLPHLGSMFVADIQMSHVVDMLKPIWTEKTETATRVRLHVEKILDSAIADGKRTDVNPARWRGMLEHSTLPIPGKVSKVQHYNALPVDDMATFWEKLAARDDRSSRALQFIILTASRSGEVRGAKWEEIDLKKKVWTVPADRMKAGKPHAVPLSPEAVALLESLPRDSEFVFPGGRGGKLSDVIVSKVPKKLGYDVTAHGFRSTFKDWARQHTAYADEVSELALAHVNNDKTRAAYARDGLLDKRRRLMGDWATYCKTGKTAASASVTPIRAAGE</sequence>
<evidence type="ECO:0000313" key="6">
    <source>
        <dbReference type="EMBL" id="RAR61527.1"/>
    </source>
</evidence>
<protein>
    <submittedName>
        <fullName evidence="6">Integrase</fullName>
    </submittedName>
</protein>
<comment type="caution">
    <text evidence="6">The sequence shown here is derived from an EMBL/GenBank/DDBJ whole genome shotgun (WGS) entry which is preliminary data.</text>
</comment>
<dbReference type="PANTHER" id="PTHR30629">
    <property type="entry name" value="PROPHAGE INTEGRASE"/>
    <property type="match status" value="1"/>
</dbReference>
<dbReference type="Gene3D" id="1.10.150.130">
    <property type="match status" value="1"/>
</dbReference>
<dbReference type="GO" id="GO:0006310">
    <property type="term" value="P:DNA recombination"/>
    <property type="evidence" value="ECO:0007669"/>
    <property type="project" value="UniProtKB-KW"/>
</dbReference>
<evidence type="ECO:0000256" key="1">
    <source>
        <dbReference type="ARBA" id="ARBA00008857"/>
    </source>
</evidence>
<accession>A0A328XW52</accession>
<feature type="domain" description="Tyr recombinase" evidence="5">
    <location>
        <begin position="231"/>
        <end position="400"/>
    </location>
</feature>
<gene>
    <name evidence="6" type="ORF">BCL93_105128</name>
</gene>
<dbReference type="EMBL" id="QLSX01000005">
    <property type="protein sequence ID" value="RAR61527.1"/>
    <property type="molecule type" value="Genomic_DNA"/>
</dbReference>
<dbReference type="InterPro" id="IPR002104">
    <property type="entry name" value="Integrase_catalytic"/>
</dbReference>
<dbReference type="GO" id="GO:0003677">
    <property type="term" value="F:DNA binding"/>
    <property type="evidence" value="ECO:0007669"/>
    <property type="project" value="UniProtKB-KW"/>
</dbReference>
<dbReference type="PROSITE" id="PS51898">
    <property type="entry name" value="TYR_RECOMBINASE"/>
    <property type="match status" value="1"/>
</dbReference>
<evidence type="ECO:0000313" key="7">
    <source>
        <dbReference type="Proteomes" id="UP000249700"/>
    </source>
</evidence>
<dbReference type="InterPro" id="IPR038488">
    <property type="entry name" value="Integrase_DNA-bd_sf"/>
</dbReference>
<dbReference type="Pfam" id="PF13356">
    <property type="entry name" value="Arm-DNA-bind_3"/>
    <property type="match status" value="1"/>
</dbReference>
<dbReference type="Gene3D" id="1.10.443.10">
    <property type="entry name" value="Intergrase catalytic core"/>
    <property type="match status" value="1"/>
</dbReference>
<evidence type="ECO:0000256" key="2">
    <source>
        <dbReference type="ARBA" id="ARBA00022908"/>
    </source>
</evidence>
<dbReference type="CDD" id="cd00801">
    <property type="entry name" value="INT_P4_C"/>
    <property type="match status" value="1"/>
</dbReference>
<proteinExistence type="inferred from homology"/>
<dbReference type="Pfam" id="PF22022">
    <property type="entry name" value="Phage_int_M"/>
    <property type="match status" value="1"/>
</dbReference>
<organism evidence="6 7">
    <name type="scientific">Onishia taeanensis</name>
    <dbReference type="NCBI Taxonomy" id="284577"/>
    <lineage>
        <taxon>Bacteria</taxon>
        <taxon>Pseudomonadati</taxon>
        <taxon>Pseudomonadota</taxon>
        <taxon>Gammaproteobacteria</taxon>
        <taxon>Oceanospirillales</taxon>
        <taxon>Halomonadaceae</taxon>
        <taxon>Onishia</taxon>
    </lineage>
</organism>
<dbReference type="GO" id="GO:0015074">
    <property type="term" value="P:DNA integration"/>
    <property type="evidence" value="ECO:0007669"/>
    <property type="project" value="UniProtKB-KW"/>
</dbReference>
<evidence type="ECO:0000256" key="3">
    <source>
        <dbReference type="ARBA" id="ARBA00023125"/>
    </source>
</evidence>
<dbReference type="InterPro" id="IPR011010">
    <property type="entry name" value="DNA_brk_join_enz"/>
</dbReference>
<dbReference type="InterPro" id="IPR010998">
    <property type="entry name" value="Integrase_recombinase_N"/>
</dbReference>
<dbReference type="Gene3D" id="3.30.160.390">
    <property type="entry name" value="Integrase, DNA-binding domain"/>
    <property type="match status" value="1"/>
</dbReference>
<dbReference type="InterPro" id="IPR053876">
    <property type="entry name" value="Phage_int_M"/>
</dbReference>
<dbReference type="PANTHER" id="PTHR30629:SF2">
    <property type="entry name" value="PROPHAGE INTEGRASE INTS-RELATED"/>
    <property type="match status" value="1"/>
</dbReference>
<dbReference type="SUPFAM" id="SSF56349">
    <property type="entry name" value="DNA breaking-rejoining enzymes"/>
    <property type="match status" value="1"/>
</dbReference>
<keyword evidence="4" id="KW-0233">DNA recombination</keyword>
<dbReference type="InterPro" id="IPR050808">
    <property type="entry name" value="Phage_Integrase"/>
</dbReference>
<dbReference type="Pfam" id="PF00589">
    <property type="entry name" value="Phage_integrase"/>
    <property type="match status" value="1"/>
</dbReference>
<dbReference type="OrthoDB" id="9795573at2"/>
<reference evidence="6 7" key="1">
    <citation type="submission" date="2018-06" db="EMBL/GenBank/DDBJ databases">
        <title>Comparative analysis of microorganisms from saline springs in Andes Mountain Range, Colombia.</title>
        <authorList>
            <person name="Rubin E."/>
        </authorList>
    </citation>
    <scope>NUCLEOTIDE SEQUENCE [LARGE SCALE GENOMIC DNA]</scope>
    <source>
        <strain evidence="6 7">USBA-857</strain>
    </source>
</reference>
<dbReference type="InterPro" id="IPR013762">
    <property type="entry name" value="Integrase-like_cat_sf"/>
</dbReference>
<evidence type="ECO:0000256" key="4">
    <source>
        <dbReference type="ARBA" id="ARBA00023172"/>
    </source>
</evidence>
<keyword evidence="3" id="KW-0238">DNA-binding</keyword>
<name>A0A328XW52_9GAMM</name>
<dbReference type="AlphaFoldDB" id="A0A328XW52"/>
<dbReference type="InterPro" id="IPR025166">
    <property type="entry name" value="Integrase_DNA_bind_dom"/>
</dbReference>
<dbReference type="RefSeq" id="WP_112054871.1">
    <property type="nucleotide sequence ID" value="NZ_QLSX01000005.1"/>
</dbReference>
<dbReference type="Proteomes" id="UP000249700">
    <property type="component" value="Unassembled WGS sequence"/>
</dbReference>